<dbReference type="AlphaFoldDB" id="A0A9P3PZ50"/>
<comment type="caution">
    <text evidence="2">The sequence shown here is derived from an EMBL/GenBank/DDBJ whole genome shotgun (WGS) entry which is preliminary data.</text>
</comment>
<reference evidence="2" key="1">
    <citation type="submission" date="2022-07" db="EMBL/GenBank/DDBJ databases">
        <title>The genome of Lyophyllum shimeji provides insight into the initial evolution of ectomycorrhizal fungal genome.</title>
        <authorList>
            <person name="Kobayashi Y."/>
            <person name="Shibata T."/>
            <person name="Hirakawa H."/>
            <person name="Shigenobu S."/>
            <person name="Nishiyama T."/>
            <person name="Yamada A."/>
            <person name="Hasebe M."/>
            <person name="Kawaguchi M."/>
        </authorList>
    </citation>
    <scope>NUCLEOTIDE SEQUENCE</scope>
    <source>
        <strain evidence="2">AT787</strain>
    </source>
</reference>
<evidence type="ECO:0000256" key="1">
    <source>
        <dbReference type="SAM" id="MobiDB-lite"/>
    </source>
</evidence>
<name>A0A9P3PZ50_LYOSH</name>
<dbReference type="OrthoDB" id="3047760at2759"/>
<accession>A0A9P3PZ50</accession>
<protein>
    <submittedName>
        <fullName evidence="2">Uncharacterized protein</fullName>
    </submittedName>
</protein>
<evidence type="ECO:0000313" key="3">
    <source>
        <dbReference type="Proteomes" id="UP001063166"/>
    </source>
</evidence>
<gene>
    <name evidence="2" type="ORF">LshimejAT787_1500760</name>
</gene>
<organism evidence="2 3">
    <name type="scientific">Lyophyllum shimeji</name>
    <name type="common">Hon-shimeji</name>
    <name type="synonym">Tricholoma shimeji</name>
    <dbReference type="NCBI Taxonomy" id="47721"/>
    <lineage>
        <taxon>Eukaryota</taxon>
        <taxon>Fungi</taxon>
        <taxon>Dikarya</taxon>
        <taxon>Basidiomycota</taxon>
        <taxon>Agaricomycotina</taxon>
        <taxon>Agaricomycetes</taxon>
        <taxon>Agaricomycetidae</taxon>
        <taxon>Agaricales</taxon>
        <taxon>Tricholomatineae</taxon>
        <taxon>Lyophyllaceae</taxon>
        <taxon>Lyophyllum</taxon>
    </lineage>
</organism>
<dbReference type="Proteomes" id="UP001063166">
    <property type="component" value="Unassembled WGS sequence"/>
</dbReference>
<feature type="region of interest" description="Disordered" evidence="1">
    <location>
        <begin position="151"/>
        <end position="179"/>
    </location>
</feature>
<keyword evidence="3" id="KW-1185">Reference proteome</keyword>
<evidence type="ECO:0000313" key="2">
    <source>
        <dbReference type="EMBL" id="GLB43892.1"/>
    </source>
</evidence>
<dbReference type="EMBL" id="BRPK01000015">
    <property type="protein sequence ID" value="GLB43892.1"/>
    <property type="molecule type" value="Genomic_DNA"/>
</dbReference>
<sequence>MAANQRYMHPIPSVRQPDRTEDLTHAKAVATTLKGIEESGQNPVVTRAAVQSAELRVRAVEGAHAAAQYAPLNLQETLAQILQRLETISETLEEVRDANTANTGKIALIAATTHNHRVIGRNMRTLPERCEPLQKTIPGDGVARALAATRRRGLAAPPASSHRRCASRLQPQDRRLYPR</sequence>
<proteinExistence type="predicted"/>